<name>A0A4R6S210_9MICO</name>
<keyword evidence="2 10" id="KW-0132">Cell division</keyword>
<reference evidence="10 11" key="1">
    <citation type="submission" date="2019-03" db="EMBL/GenBank/DDBJ databases">
        <title>Genomic analyses of the natural microbiome of Caenorhabditis elegans.</title>
        <authorList>
            <person name="Samuel B."/>
        </authorList>
    </citation>
    <scope>NUCLEOTIDE SEQUENCE [LARGE SCALE GENOMIC DNA]</scope>
    <source>
        <strain evidence="10 11">JUb18</strain>
    </source>
</reference>
<keyword evidence="7" id="KW-0472">Membrane</keyword>
<evidence type="ECO:0000256" key="6">
    <source>
        <dbReference type="SAM" id="MobiDB-lite"/>
    </source>
</evidence>
<dbReference type="InterPro" id="IPR005548">
    <property type="entry name" value="Cell_div_FtsQ/DivIB_C"/>
</dbReference>
<feature type="compositionally biased region" description="Basic and acidic residues" evidence="6">
    <location>
        <begin position="1"/>
        <end position="12"/>
    </location>
</feature>
<gene>
    <name evidence="10" type="ORF">EDF62_1907</name>
</gene>
<evidence type="ECO:0000256" key="3">
    <source>
        <dbReference type="ARBA" id="ARBA00022692"/>
    </source>
</evidence>
<evidence type="ECO:0000313" key="11">
    <source>
        <dbReference type="Proteomes" id="UP000295601"/>
    </source>
</evidence>
<dbReference type="GO" id="GO:0051301">
    <property type="term" value="P:cell division"/>
    <property type="evidence" value="ECO:0007669"/>
    <property type="project" value="UniProtKB-KW"/>
</dbReference>
<dbReference type="Pfam" id="PF03799">
    <property type="entry name" value="FtsQ_DivIB_C"/>
    <property type="match status" value="1"/>
</dbReference>
<dbReference type="EMBL" id="SNYA01000004">
    <property type="protein sequence ID" value="TDP92685.1"/>
    <property type="molecule type" value="Genomic_DNA"/>
</dbReference>
<dbReference type="GO" id="GO:0005886">
    <property type="term" value="C:plasma membrane"/>
    <property type="evidence" value="ECO:0007669"/>
    <property type="project" value="TreeGrafter"/>
</dbReference>
<evidence type="ECO:0000313" key="10">
    <source>
        <dbReference type="EMBL" id="TDP92685.1"/>
    </source>
</evidence>
<organism evidence="10 11">
    <name type="scientific">Leucobacter luti</name>
    <dbReference type="NCBI Taxonomy" id="340320"/>
    <lineage>
        <taxon>Bacteria</taxon>
        <taxon>Bacillati</taxon>
        <taxon>Actinomycetota</taxon>
        <taxon>Actinomycetes</taxon>
        <taxon>Micrococcales</taxon>
        <taxon>Microbacteriaceae</taxon>
        <taxon>Leucobacter</taxon>
    </lineage>
</organism>
<feature type="compositionally biased region" description="Low complexity" evidence="6">
    <location>
        <begin position="62"/>
        <end position="93"/>
    </location>
</feature>
<dbReference type="AlphaFoldDB" id="A0A4R6S210"/>
<keyword evidence="4 7" id="KW-1133">Transmembrane helix</keyword>
<dbReference type="Pfam" id="PF08478">
    <property type="entry name" value="POTRA_1"/>
    <property type="match status" value="1"/>
</dbReference>
<evidence type="ECO:0000256" key="5">
    <source>
        <dbReference type="ARBA" id="ARBA00023306"/>
    </source>
</evidence>
<protein>
    <submittedName>
        <fullName evidence="10">Cell division septal protein FtsQ</fullName>
    </submittedName>
</protein>
<evidence type="ECO:0000259" key="8">
    <source>
        <dbReference type="Pfam" id="PF03799"/>
    </source>
</evidence>
<feature type="transmembrane region" description="Helical" evidence="7">
    <location>
        <begin position="184"/>
        <end position="208"/>
    </location>
</feature>
<feature type="compositionally biased region" description="Basic and acidic residues" evidence="6">
    <location>
        <begin position="51"/>
        <end position="61"/>
    </location>
</feature>
<dbReference type="Proteomes" id="UP000295601">
    <property type="component" value="Unassembled WGS sequence"/>
</dbReference>
<comment type="caution">
    <text evidence="10">The sequence shown here is derived from an EMBL/GenBank/DDBJ whole genome shotgun (WGS) entry which is preliminary data.</text>
</comment>
<dbReference type="InterPro" id="IPR050487">
    <property type="entry name" value="FtsQ_DivIB"/>
</dbReference>
<evidence type="ECO:0000256" key="7">
    <source>
        <dbReference type="SAM" id="Phobius"/>
    </source>
</evidence>
<dbReference type="PANTHER" id="PTHR37820:SF1">
    <property type="entry name" value="CELL DIVISION PROTEIN FTSQ"/>
    <property type="match status" value="1"/>
</dbReference>
<dbReference type="OrthoDB" id="4793367at2"/>
<evidence type="ECO:0000256" key="4">
    <source>
        <dbReference type="ARBA" id="ARBA00022989"/>
    </source>
</evidence>
<accession>A0A4R6S210</accession>
<evidence type="ECO:0000256" key="2">
    <source>
        <dbReference type="ARBA" id="ARBA00022618"/>
    </source>
</evidence>
<keyword evidence="1" id="KW-1003">Cell membrane</keyword>
<keyword evidence="5" id="KW-0131">Cell cycle</keyword>
<dbReference type="InterPro" id="IPR013685">
    <property type="entry name" value="POTRA_FtsQ_type"/>
</dbReference>
<keyword evidence="11" id="KW-1185">Reference proteome</keyword>
<dbReference type="PANTHER" id="PTHR37820">
    <property type="entry name" value="CELL DIVISION PROTEIN DIVIB"/>
    <property type="match status" value="1"/>
</dbReference>
<feature type="domain" description="POTRA" evidence="9">
    <location>
        <begin position="208"/>
        <end position="275"/>
    </location>
</feature>
<feature type="region of interest" description="Disordered" evidence="6">
    <location>
        <begin position="1"/>
        <end position="100"/>
    </location>
</feature>
<sequence>MKRPSGFDRGAEGPESDAPDTQAPEWDTAGGDGVADHPDATAADSPARPGLFDRLRSRTAREAAAARAANQGGAESSAAGSGEGLGAAEDAAAPGGGSGDALAPTVDLSAVRRARAEVEDGEIELVDDVPSARSAVTRWRAARQADPVRAAERRVREAGKQRKARFRRERQRFTLAARRRRRTWLIVISAVAALALFVVVGVFTPLMAVREVNIEGASAVNAEEVGAALARFEGVPLALVEDRDVHRALEPFPLIQRYAVERTPPHTMTVRIEERVPVVSLPSAGGVGLYDAAGVLLGSAEAAPAGVPLGSGSLTDRSSDAFRSASRALRDMPAELRAQITSVTASSGQDVTFVLSSGVQVLWGDSDQTRRKSTVLTSMLAALADRPISQIDVSSSEAPVFQ</sequence>
<evidence type="ECO:0000259" key="9">
    <source>
        <dbReference type="Pfam" id="PF08478"/>
    </source>
</evidence>
<keyword evidence="3 7" id="KW-0812">Transmembrane</keyword>
<dbReference type="Gene3D" id="3.10.20.310">
    <property type="entry name" value="membrane protein fhac"/>
    <property type="match status" value="1"/>
</dbReference>
<dbReference type="RefSeq" id="WP_133616807.1">
    <property type="nucleotide sequence ID" value="NZ_SNYA01000004.1"/>
</dbReference>
<proteinExistence type="predicted"/>
<evidence type="ECO:0000256" key="1">
    <source>
        <dbReference type="ARBA" id="ARBA00022475"/>
    </source>
</evidence>
<feature type="domain" description="Cell division protein FtsQ/DivIB C-terminal" evidence="8">
    <location>
        <begin position="287"/>
        <end position="393"/>
    </location>
</feature>